<dbReference type="PANTHER" id="PTHR33064">
    <property type="entry name" value="POL PROTEIN"/>
    <property type="match status" value="1"/>
</dbReference>
<evidence type="ECO:0000313" key="3">
    <source>
        <dbReference type="Proteomes" id="UP000327085"/>
    </source>
</evidence>
<dbReference type="InterPro" id="IPR043128">
    <property type="entry name" value="Rev_trsase/Diguanyl_cyclase"/>
</dbReference>
<dbReference type="Proteomes" id="UP000327085">
    <property type="component" value="Chromosome 6"/>
</dbReference>
<dbReference type="PANTHER" id="PTHR33064:SF37">
    <property type="entry name" value="RIBONUCLEASE H"/>
    <property type="match status" value="1"/>
</dbReference>
<evidence type="ECO:0000313" key="2">
    <source>
        <dbReference type="EMBL" id="VVA36795.1"/>
    </source>
</evidence>
<dbReference type="Gramene" id="VVA36795">
    <property type="protein sequence ID" value="VVA36795"/>
    <property type="gene ID" value="Prudul26B007200"/>
</dbReference>
<gene>
    <name evidence="2" type="ORF">ALMOND_2B007200</name>
</gene>
<dbReference type="InParanoid" id="A0A5E4GA83"/>
<accession>A0A5E4GA83</accession>
<dbReference type="InterPro" id="IPR041577">
    <property type="entry name" value="RT_RNaseH_2"/>
</dbReference>
<proteinExistence type="predicted"/>
<sequence length="235" mass="26125">MAISDLRKVFSVLRGDGQKLKLSKCEFAQPSMCCLGHMLFAAGVAVNPQKICCIQDWPQPKTLKALHDFLVTIGYYRKFVHHYGLLAKPLTGMLKHNGFSWSPSSAQSFTSLKQALATTLILALPDFTRPFVLEYHASNTIIDVVLSQNHHLIAYLTSLFLCGINPCPHTKRKCWPSFLWWRNSSRTSSVPTSKSSLTTKPCTTFMINVLPNPHSTNGSPCFLATITPLNTELGV</sequence>
<dbReference type="Pfam" id="PF17919">
    <property type="entry name" value="RT_RNaseH_2"/>
    <property type="match status" value="1"/>
</dbReference>
<dbReference type="AlphaFoldDB" id="A0A5E4GA83"/>
<dbReference type="SUPFAM" id="SSF56672">
    <property type="entry name" value="DNA/RNA polymerases"/>
    <property type="match status" value="1"/>
</dbReference>
<dbReference type="FunFam" id="3.30.70.270:FF:000020">
    <property type="entry name" value="Transposon Tf2-6 polyprotein-like Protein"/>
    <property type="match status" value="1"/>
</dbReference>
<organism evidence="2 3">
    <name type="scientific">Prunus dulcis</name>
    <name type="common">Almond</name>
    <name type="synonym">Amygdalus dulcis</name>
    <dbReference type="NCBI Taxonomy" id="3755"/>
    <lineage>
        <taxon>Eukaryota</taxon>
        <taxon>Viridiplantae</taxon>
        <taxon>Streptophyta</taxon>
        <taxon>Embryophyta</taxon>
        <taxon>Tracheophyta</taxon>
        <taxon>Spermatophyta</taxon>
        <taxon>Magnoliopsida</taxon>
        <taxon>eudicotyledons</taxon>
        <taxon>Gunneridae</taxon>
        <taxon>Pentapetalae</taxon>
        <taxon>rosids</taxon>
        <taxon>fabids</taxon>
        <taxon>Rosales</taxon>
        <taxon>Rosaceae</taxon>
        <taxon>Amygdaloideae</taxon>
        <taxon>Amygdaleae</taxon>
        <taxon>Prunus</taxon>
    </lineage>
</organism>
<protein>
    <submittedName>
        <fullName evidence="2">PREDICTED: Retrovirus-related Pol poly from</fullName>
    </submittedName>
</protein>
<reference evidence="3" key="1">
    <citation type="journal article" date="2020" name="Plant J.">
        <title>Transposons played a major role in the diversification between the closely related almond and peach genomes: results from the almond genome sequence.</title>
        <authorList>
            <person name="Alioto T."/>
            <person name="Alexiou K.G."/>
            <person name="Bardil A."/>
            <person name="Barteri F."/>
            <person name="Castanera R."/>
            <person name="Cruz F."/>
            <person name="Dhingra A."/>
            <person name="Duval H."/>
            <person name="Fernandez I Marti A."/>
            <person name="Frias L."/>
            <person name="Galan B."/>
            <person name="Garcia J.L."/>
            <person name="Howad W."/>
            <person name="Gomez-Garrido J."/>
            <person name="Gut M."/>
            <person name="Julca I."/>
            <person name="Morata J."/>
            <person name="Puigdomenech P."/>
            <person name="Ribeca P."/>
            <person name="Rubio Cabetas M.J."/>
            <person name="Vlasova A."/>
            <person name="Wirthensohn M."/>
            <person name="Garcia-Mas J."/>
            <person name="Gabaldon T."/>
            <person name="Casacuberta J.M."/>
            <person name="Arus P."/>
        </authorList>
    </citation>
    <scope>NUCLEOTIDE SEQUENCE [LARGE SCALE GENOMIC DNA]</scope>
    <source>
        <strain evidence="3">cv. Texas</strain>
    </source>
</reference>
<evidence type="ECO:0000259" key="1">
    <source>
        <dbReference type="Pfam" id="PF17919"/>
    </source>
</evidence>
<dbReference type="InterPro" id="IPR043502">
    <property type="entry name" value="DNA/RNA_pol_sf"/>
</dbReference>
<dbReference type="InterPro" id="IPR051320">
    <property type="entry name" value="Viral_Replic_Matur_Polypro"/>
</dbReference>
<feature type="domain" description="Reverse transcriptase/retrotransposon-derived protein RNase H-like" evidence="1">
    <location>
        <begin position="101"/>
        <end position="155"/>
    </location>
</feature>
<dbReference type="EMBL" id="CABIKO010000478">
    <property type="protein sequence ID" value="VVA36795.1"/>
    <property type="molecule type" value="Genomic_DNA"/>
</dbReference>
<name>A0A5E4GA83_PRUDU</name>
<dbReference type="Gene3D" id="3.30.70.270">
    <property type="match status" value="2"/>
</dbReference>